<protein>
    <recommendedName>
        <fullName evidence="2">Beta-lactamase class A catalytic domain-containing protein</fullName>
    </recommendedName>
</protein>
<feature type="chain" id="PRO_5013153201" description="Beta-lactamase class A catalytic domain-containing protein" evidence="1">
    <location>
        <begin position="16"/>
        <end position="416"/>
    </location>
</feature>
<dbReference type="SUPFAM" id="SSF56601">
    <property type="entry name" value="beta-lactamase/transpeptidase-like"/>
    <property type="match status" value="1"/>
</dbReference>
<dbReference type="InterPro" id="IPR045155">
    <property type="entry name" value="Beta-lactam_cat"/>
</dbReference>
<evidence type="ECO:0000313" key="3">
    <source>
        <dbReference type="EMBL" id="KIC95168.1"/>
    </source>
</evidence>
<feature type="domain" description="Beta-lactamase class A catalytic" evidence="2">
    <location>
        <begin position="72"/>
        <end position="359"/>
    </location>
</feature>
<dbReference type="AlphaFoldDB" id="A0A0C1LIG3"/>
<dbReference type="GO" id="GO:0030655">
    <property type="term" value="P:beta-lactam antibiotic catabolic process"/>
    <property type="evidence" value="ECO:0007669"/>
    <property type="project" value="InterPro"/>
</dbReference>
<proteinExistence type="predicted"/>
<evidence type="ECO:0000256" key="1">
    <source>
        <dbReference type="SAM" id="SignalP"/>
    </source>
</evidence>
<comment type="caution">
    <text evidence="3">The sequence shown here is derived from an EMBL/GenBank/DDBJ whole genome shotgun (WGS) entry which is preliminary data.</text>
</comment>
<dbReference type="Pfam" id="PF13354">
    <property type="entry name" value="Beta-lactamase2"/>
    <property type="match status" value="1"/>
</dbReference>
<gene>
    <name evidence="3" type="ORF">OI18_07605</name>
</gene>
<keyword evidence="1" id="KW-0732">Signal</keyword>
<accession>A0A0C1LIG3</accession>
<dbReference type="GO" id="GO:0008800">
    <property type="term" value="F:beta-lactamase activity"/>
    <property type="evidence" value="ECO:0007669"/>
    <property type="project" value="InterPro"/>
</dbReference>
<dbReference type="RefSeq" id="WP_039138625.1">
    <property type="nucleotide sequence ID" value="NZ_JSVC01000008.1"/>
</dbReference>
<dbReference type="EMBL" id="JSVC01000008">
    <property type="protein sequence ID" value="KIC95168.1"/>
    <property type="molecule type" value="Genomic_DNA"/>
</dbReference>
<dbReference type="Gene3D" id="3.40.710.10">
    <property type="entry name" value="DD-peptidase/beta-lactamase superfamily"/>
    <property type="match status" value="1"/>
</dbReference>
<dbReference type="STRING" id="1349421.OI18_07605"/>
<organism evidence="3 4">
    <name type="scientific">Flavihumibacter solisilvae</name>
    <dbReference type="NCBI Taxonomy" id="1349421"/>
    <lineage>
        <taxon>Bacteria</taxon>
        <taxon>Pseudomonadati</taxon>
        <taxon>Bacteroidota</taxon>
        <taxon>Chitinophagia</taxon>
        <taxon>Chitinophagales</taxon>
        <taxon>Chitinophagaceae</taxon>
        <taxon>Flavihumibacter</taxon>
    </lineage>
</organism>
<dbReference type="InterPro" id="IPR012338">
    <property type="entry name" value="Beta-lactam/transpept-like"/>
</dbReference>
<name>A0A0C1LIG3_9BACT</name>
<sequence>MYKIIFSVFMACAFAADVCGQAVNSRQLEKLIRKKASPQLLNVLDHPETFHYQIIYTVIDRDARNRPQFSNHYLRVDTTDYFNPASMVKLPVALMALEKLNDLNIRNLGTGTTMLTDSAFGGQSRVETDSTSATGLPSVGHYVKKIFVVSDNDAYNRLYEFVGQESLNARLQQMGYSSGRITRRFVPMTEEQNRHGNPLRFLDAGGNLVYGQAASYNEQPFDFSKKILIGNAHYNRYDSLIRTPMDFTTHNSVPLPDLQQILQSVIFPESVESGKRFRLDPADRNMLLNYMSELPGESAYPKYDTSEFFESYTKFFWFKDGKQKIPSYIRSFNKTGWSYGYLTDVAYIIDFQNNVEFMLSATIYVNSDGILNDNKYDYETIGYPFFRELGMIIYDHELKRRRKYSPDLSSFRFSYK</sequence>
<dbReference type="Proteomes" id="UP000031408">
    <property type="component" value="Unassembled WGS sequence"/>
</dbReference>
<evidence type="ECO:0000313" key="4">
    <source>
        <dbReference type="Proteomes" id="UP000031408"/>
    </source>
</evidence>
<reference evidence="3 4" key="1">
    <citation type="submission" date="2014-11" db="EMBL/GenBank/DDBJ databases">
        <title>Genome sequence of Flavihumibacter solisilvae 3-3.</title>
        <authorList>
            <person name="Zhou G."/>
            <person name="Li M."/>
            <person name="Wang G."/>
        </authorList>
    </citation>
    <scope>NUCLEOTIDE SEQUENCE [LARGE SCALE GENOMIC DNA]</scope>
    <source>
        <strain evidence="3 4">3-3</strain>
    </source>
</reference>
<keyword evidence="4" id="KW-1185">Reference proteome</keyword>
<evidence type="ECO:0000259" key="2">
    <source>
        <dbReference type="Pfam" id="PF13354"/>
    </source>
</evidence>
<feature type="signal peptide" evidence="1">
    <location>
        <begin position="1"/>
        <end position="15"/>
    </location>
</feature>